<feature type="region of interest" description="Disordered" evidence="1">
    <location>
        <begin position="227"/>
        <end position="247"/>
    </location>
</feature>
<dbReference type="EMBL" id="CP108021">
    <property type="protein sequence ID" value="WUM20104.1"/>
    <property type="molecule type" value="Genomic_DNA"/>
</dbReference>
<reference evidence="3 4" key="1">
    <citation type="submission" date="2022-10" db="EMBL/GenBank/DDBJ databases">
        <title>The complete genomes of actinobacterial strains from the NBC collection.</title>
        <authorList>
            <person name="Joergensen T.S."/>
            <person name="Alvarez Arevalo M."/>
            <person name="Sterndorff E.B."/>
            <person name="Faurdal D."/>
            <person name="Vuksanovic O."/>
            <person name="Mourched A.-S."/>
            <person name="Charusanti P."/>
            <person name="Shaw S."/>
            <person name="Blin K."/>
            <person name="Weber T."/>
        </authorList>
    </citation>
    <scope>NUCLEOTIDE SEQUENCE [LARGE SCALE GENOMIC DNA]</scope>
    <source>
        <strain evidence="3 4">NBC_00319</strain>
    </source>
</reference>
<dbReference type="Proteomes" id="UP001432128">
    <property type="component" value="Chromosome"/>
</dbReference>
<name>A0AAU4K290_9NOCA</name>
<protein>
    <submittedName>
        <fullName evidence="3">Type VII secretion-associated protein</fullName>
    </submittedName>
</protein>
<gene>
    <name evidence="3" type="ORF">OG579_20860</name>
</gene>
<keyword evidence="2" id="KW-1133">Transmembrane helix</keyword>
<feature type="compositionally biased region" description="Basic and acidic residues" evidence="1">
    <location>
        <begin position="1"/>
        <end position="19"/>
    </location>
</feature>
<proteinExistence type="predicted"/>
<evidence type="ECO:0000256" key="2">
    <source>
        <dbReference type="SAM" id="Phobius"/>
    </source>
</evidence>
<feature type="region of interest" description="Disordered" evidence="1">
    <location>
        <begin position="1"/>
        <end position="20"/>
    </location>
</feature>
<dbReference type="NCBIfam" id="TIGR03931">
    <property type="entry name" value="T7SS_Rv3446c"/>
    <property type="match status" value="1"/>
</dbReference>
<dbReference type="AlphaFoldDB" id="A0AAU4K290"/>
<organism evidence="3 4">
    <name type="scientific">Williamsia herbipolensis</name>
    <dbReference type="NCBI Taxonomy" id="1603258"/>
    <lineage>
        <taxon>Bacteria</taxon>
        <taxon>Bacillati</taxon>
        <taxon>Actinomycetota</taxon>
        <taxon>Actinomycetes</taxon>
        <taxon>Mycobacteriales</taxon>
        <taxon>Nocardiaceae</taxon>
        <taxon>Williamsia</taxon>
    </lineage>
</organism>
<dbReference type="InterPro" id="IPR023840">
    <property type="entry name" value="T7SS_Rv3446c"/>
</dbReference>
<keyword evidence="2" id="KW-0812">Transmembrane</keyword>
<keyword evidence="4" id="KW-1185">Reference proteome</keyword>
<sequence length="433" mass="45328">MSGDAHERSENADHRDTVTVERSPVVDVAYARLEVGGRPGVRVGTLIESIDSDHVQLHGAPRGIGDAWAQAFGDVVGPHLPQSLTIAHPTTWGSRRAGIVIDGARTVVARAAAATTVHAAPRAVLVAATHLEPSARVCVVAETHDGRLDVHRITRDDDGWHVARTDVLDDPSDPAVVGELVDDTVEAILVDGDNRDRLAAAIRLFEDATPTGRVAAVERALIHRFGGEVLPSSPPPRPPDTTAARGPSRRALVVGAVAVGVVIAAVVAGTVAFGGSDDTPSVTAAPATSVRADVGRVSMVVPVDWRRTSDAVDDTGAIPFTTFAARTDDRRIIVVQNAVRIDSTPTTVATSLRNRLRQSGGDTVSEFSAVTRYADRDVISYRETPGSGAAIRWYVMVSAALQVSVGCQPGTRGESVDDACAAAVGSVTIAPLR</sequence>
<dbReference type="KEGG" id="whr:OG579_20860"/>
<evidence type="ECO:0000313" key="3">
    <source>
        <dbReference type="EMBL" id="WUM20104.1"/>
    </source>
</evidence>
<dbReference type="RefSeq" id="WP_328857510.1">
    <property type="nucleotide sequence ID" value="NZ_CP108021.1"/>
</dbReference>
<feature type="transmembrane region" description="Helical" evidence="2">
    <location>
        <begin position="251"/>
        <end position="273"/>
    </location>
</feature>
<keyword evidence="2" id="KW-0472">Membrane</keyword>
<accession>A0AAU4K290</accession>
<evidence type="ECO:0000313" key="4">
    <source>
        <dbReference type="Proteomes" id="UP001432128"/>
    </source>
</evidence>
<evidence type="ECO:0000256" key="1">
    <source>
        <dbReference type="SAM" id="MobiDB-lite"/>
    </source>
</evidence>